<evidence type="ECO:0000259" key="8">
    <source>
        <dbReference type="PROSITE" id="PS50181"/>
    </source>
</evidence>
<dbReference type="FunFam" id="1.20.1280.50:FF:000067">
    <property type="entry name" value="F-box protein GID2"/>
    <property type="match status" value="1"/>
</dbReference>
<keyword evidence="5" id="KW-0539">Nucleus</keyword>
<comment type="pathway">
    <text evidence="2">Protein modification; protein ubiquitination.</text>
</comment>
<evidence type="ECO:0000313" key="9">
    <source>
        <dbReference type="Proteomes" id="UP000515123"/>
    </source>
</evidence>
<dbReference type="GO" id="GO:0019005">
    <property type="term" value="C:SCF ubiquitin ligase complex"/>
    <property type="evidence" value="ECO:0007669"/>
    <property type="project" value="InterPro"/>
</dbReference>
<dbReference type="InterPro" id="IPR044184">
    <property type="entry name" value="SNE/GID2"/>
</dbReference>
<dbReference type="SUPFAM" id="SSF81383">
    <property type="entry name" value="F-box domain"/>
    <property type="match status" value="1"/>
</dbReference>
<dbReference type="RefSeq" id="XP_020099538.1">
    <property type="nucleotide sequence ID" value="XM_020243949.1"/>
</dbReference>
<evidence type="ECO:0000256" key="5">
    <source>
        <dbReference type="ARBA" id="ARBA00023242"/>
    </source>
</evidence>
<evidence type="ECO:0000313" key="10">
    <source>
        <dbReference type="RefSeq" id="XP_020099538.1"/>
    </source>
</evidence>
<dbReference type="AlphaFoldDB" id="A0A6P5G1J6"/>
<dbReference type="GO" id="GO:0009937">
    <property type="term" value="P:regulation of gibberellic acid mediated signaling pathway"/>
    <property type="evidence" value="ECO:0007669"/>
    <property type="project" value="InterPro"/>
</dbReference>
<dbReference type="Gene3D" id="1.20.1280.50">
    <property type="match status" value="1"/>
</dbReference>
<evidence type="ECO:0000256" key="4">
    <source>
        <dbReference type="ARBA" id="ARBA00022941"/>
    </source>
</evidence>
<organism evidence="9 10">
    <name type="scientific">Ananas comosus</name>
    <name type="common">Pineapple</name>
    <name type="synonym">Ananas ananas</name>
    <dbReference type="NCBI Taxonomy" id="4615"/>
    <lineage>
        <taxon>Eukaryota</taxon>
        <taxon>Viridiplantae</taxon>
        <taxon>Streptophyta</taxon>
        <taxon>Embryophyta</taxon>
        <taxon>Tracheophyta</taxon>
        <taxon>Spermatophyta</taxon>
        <taxon>Magnoliopsida</taxon>
        <taxon>Liliopsida</taxon>
        <taxon>Poales</taxon>
        <taxon>Bromeliaceae</taxon>
        <taxon>Bromelioideae</taxon>
        <taxon>Ananas</taxon>
    </lineage>
</organism>
<accession>A0A6P5G1J6</accession>
<proteinExistence type="predicted"/>
<evidence type="ECO:0000256" key="1">
    <source>
        <dbReference type="ARBA" id="ARBA00004123"/>
    </source>
</evidence>
<comment type="subcellular location">
    <subcellularLocation>
        <location evidence="1">Nucleus</location>
    </subcellularLocation>
</comment>
<dbReference type="OrthoDB" id="781091at2759"/>
<protein>
    <recommendedName>
        <fullName evidence="6">F-box protein GID2</fullName>
    </recommendedName>
</protein>
<dbReference type="Pfam" id="PF12937">
    <property type="entry name" value="F-box-like"/>
    <property type="match status" value="1"/>
</dbReference>
<dbReference type="PROSITE" id="PS50181">
    <property type="entry name" value="FBOX"/>
    <property type="match status" value="1"/>
</dbReference>
<feature type="compositionally biased region" description="Basic and acidic residues" evidence="7">
    <location>
        <begin position="39"/>
        <end position="60"/>
    </location>
</feature>
<reference evidence="9" key="1">
    <citation type="journal article" date="2015" name="Nat. Genet.">
        <title>The pineapple genome and the evolution of CAM photosynthesis.</title>
        <authorList>
            <person name="Ming R."/>
            <person name="VanBuren R."/>
            <person name="Wai C.M."/>
            <person name="Tang H."/>
            <person name="Schatz M.C."/>
            <person name="Bowers J.E."/>
            <person name="Lyons E."/>
            <person name="Wang M.L."/>
            <person name="Chen J."/>
            <person name="Biggers E."/>
            <person name="Zhang J."/>
            <person name="Huang L."/>
            <person name="Zhang L."/>
            <person name="Miao W."/>
            <person name="Zhang J."/>
            <person name="Ye Z."/>
            <person name="Miao C."/>
            <person name="Lin Z."/>
            <person name="Wang H."/>
            <person name="Zhou H."/>
            <person name="Yim W.C."/>
            <person name="Priest H.D."/>
            <person name="Zheng C."/>
            <person name="Woodhouse M."/>
            <person name="Edger P.P."/>
            <person name="Guyot R."/>
            <person name="Guo H.B."/>
            <person name="Guo H."/>
            <person name="Zheng G."/>
            <person name="Singh R."/>
            <person name="Sharma A."/>
            <person name="Min X."/>
            <person name="Zheng Y."/>
            <person name="Lee H."/>
            <person name="Gurtowski J."/>
            <person name="Sedlazeck F.J."/>
            <person name="Harkess A."/>
            <person name="McKain M.R."/>
            <person name="Liao Z."/>
            <person name="Fang J."/>
            <person name="Liu J."/>
            <person name="Zhang X."/>
            <person name="Zhang Q."/>
            <person name="Hu W."/>
            <person name="Qin Y."/>
            <person name="Wang K."/>
            <person name="Chen L.Y."/>
            <person name="Shirley N."/>
            <person name="Lin Y.R."/>
            <person name="Liu L.Y."/>
            <person name="Hernandez A.G."/>
            <person name="Wright C.L."/>
            <person name="Bulone V."/>
            <person name="Tuskan G.A."/>
            <person name="Heath K."/>
            <person name="Zee F."/>
            <person name="Moore P.H."/>
            <person name="Sunkar R."/>
            <person name="Leebens-Mack J.H."/>
            <person name="Mockler T."/>
            <person name="Bennetzen J.L."/>
            <person name="Freeling M."/>
            <person name="Sankoff D."/>
            <person name="Paterson A.H."/>
            <person name="Zhu X."/>
            <person name="Yang X."/>
            <person name="Smith J.A."/>
            <person name="Cushman J.C."/>
            <person name="Paull R.E."/>
            <person name="Yu Q."/>
        </authorList>
    </citation>
    <scope>NUCLEOTIDE SEQUENCE [LARGE SCALE GENOMIC DNA]</scope>
    <source>
        <strain evidence="9">cv. F153</strain>
    </source>
</reference>
<keyword evidence="4" id="KW-0939">Gibberellin signaling pathway</keyword>
<evidence type="ECO:0000256" key="6">
    <source>
        <dbReference type="ARBA" id="ARBA00069742"/>
    </source>
</evidence>
<gene>
    <name evidence="10" type="primary">LOC109717982</name>
</gene>
<keyword evidence="9" id="KW-1185">Reference proteome</keyword>
<dbReference type="Proteomes" id="UP000515123">
    <property type="component" value="Linkage group 12"/>
</dbReference>
<dbReference type="InterPro" id="IPR001810">
    <property type="entry name" value="F-box_dom"/>
</dbReference>
<feature type="region of interest" description="Disordered" evidence="7">
    <location>
        <begin position="160"/>
        <end position="211"/>
    </location>
</feature>
<feature type="compositionally biased region" description="Gly residues" evidence="7">
    <location>
        <begin position="196"/>
        <end position="211"/>
    </location>
</feature>
<feature type="compositionally biased region" description="Low complexity" evidence="7">
    <location>
        <begin position="165"/>
        <end position="186"/>
    </location>
</feature>
<dbReference type="GO" id="GO:0005634">
    <property type="term" value="C:nucleus"/>
    <property type="evidence" value="ECO:0007669"/>
    <property type="project" value="UniProtKB-SubCell"/>
</dbReference>
<evidence type="ECO:0000256" key="2">
    <source>
        <dbReference type="ARBA" id="ARBA00004906"/>
    </source>
</evidence>
<evidence type="ECO:0000256" key="3">
    <source>
        <dbReference type="ARBA" id="ARBA00022786"/>
    </source>
</evidence>
<dbReference type="GeneID" id="109717982"/>
<dbReference type="PANTHER" id="PTHR47750:SF7">
    <property type="entry name" value="F-BOX PROTEIN"/>
    <property type="match status" value="1"/>
</dbReference>
<feature type="region of interest" description="Disordered" evidence="7">
    <location>
        <begin position="15"/>
        <end position="69"/>
    </location>
</feature>
<evidence type="ECO:0000256" key="7">
    <source>
        <dbReference type="SAM" id="MobiDB-lite"/>
    </source>
</evidence>
<reference evidence="10" key="2">
    <citation type="submission" date="2025-08" db="UniProtKB">
        <authorList>
            <consortium name="RefSeq"/>
        </authorList>
    </citation>
    <scope>IDENTIFICATION</scope>
    <source>
        <tissue evidence="10">Leaf</tissue>
    </source>
</reference>
<name>A0A6P5G1J6_ANACO</name>
<dbReference type="InterPro" id="IPR036047">
    <property type="entry name" value="F-box-like_dom_sf"/>
</dbReference>
<sequence length="211" mass="22675">MTEYFSTTFKGQAIGQIGNGETRRRSIPKIPKSTKKSKIVIERERKREEERSAKKLREEAAEGSAPVPVPVPVPELGEDAIYEVLRRADARTLAAAACVSRRWRRLAADERLWEAACVRHWEAARDYGGARLRPVVLALGGFRRLHSLYLAPLLRPPHPSPPPIAASSSSPSPIAASSPSPSPIAAWPMERAGAGEAEGGAGGGGEEVGEG</sequence>
<feature type="domain" description="F-box" evidence="8">
    <location>
        <begin position="70"/>
        <end position="116"/>
    </location>
</feature>
<keyword evidence="3" id="KW-0833">Ubl conjugation pathway</keyword>
<dbReference type="GO" id="GO:0009740">
    <property type="term" value="P:gibberellic acid mediated signaling pathway"/>
    <property type="evidence" value="ECO:0007669"/>
    <property type="project" value="UniProtKB-KW"/>
</dbReference>
<dbReference type="PANTHER" id="PTHR47750">
    <property type="entry name" value="F-BOX PROTEIN SNE"/>
    <property type="match status" value="1"/>
</dbReference>